<dbReference type="InterPro" id="IPR013320">
    <property type="entry name" value="ConA-like_dom_sf"/>
</dbReference>
<gene>
    <name evidence="2" type="ORF">KIPB_008166</name>
</gene>
<reference evidence="2 3" key="1">
    <citation type="journal article" date="2018" name="PLoS ONE">
        <title>The draft genome of Kipferlia bialata reveals reductive genome evolution in fornicate parasites.</title>
        <authorList>
            <person name="Tanifuji G."/>
            <person name="Takabayashi S."/>
            <person name="Kume K."/>
            <person name="Takagi M."/>
            <person name="Nakayama T."/>
            <person name="Kamikawa R."/>
            <person name="Inagaki Y."/>
            <person name="Hashimoto T."/>
        </authorList>
    </citation>
    <scope>NUCLEOTIDE SEQUENCE [LARGE SCALE GENOMIC DNA]</scope>
    <source>
        <strain evidence="2">NY0173</strain>
    </source>
</reference>
<evidence type="ECO:0000313" key="2">
    <source>
        <dbReference type="EMBL" id="GIQ86330.1"/>
    </source>
</evidence>
<dbReference type="EMBL" id="BDIP01002461">
    <property type="protein sequence ID" value="GIQ86330.1"/>
    <property type="molecule type" value="Genomic_DNA"/>
</dbReference>
<dbReference type="SUPFAM" id="SSF49899">
    <property type="entry name" value="Concanavalin A-like lectins/glucanases"/>
    <property type="match status" value="1"/>
</dbReference>
<proteinExistence type="predicted"/>
<sequence length="369" mass="40493">MIPLYPFNTTSTRLTPELSGAASKTRNKGLSWLLETGRHFDDAKLAAKTYDALDDLLKLLRKEFRTILGRRGVNMDRLEAKVERKLDFPALYASNTCDNKSKARISHDTEMTAFAFDENCVGSEVTLSGDLLTAKCDTGGTDSRNSQVMGDTVFMTGSESITDTTRSIYWWTFSVKGIPTKETARYGFGVCKPDRSPDSKGRSPWWIVSNKGFFAERHVLQVEPLEEGNRVLFALDMDARVLSYCVARVGINQEPQWGQMYVAFDNLPRELKPFFLMRGLTVTLDSGPTPAALVDAQEVAGAAVADGHPEMRVLVVAQTGEEGIADAQTQTAPEEQALSTLVVENDTDTELPKSASLTPMPSPSGSETA</sequence>
<keyword evidence="3" id="KW-1185">Reference proteome</keyword>
<comment type="caution">
    <text evidence="2">The sequence shown here is derived from an EMBL/GenBank/DDBJ whole genome shotgun (WGS) entry which is preliminary data.</text>
</comment>
<feature type="region of interest" description="Disordered" evidence="1">
    <location>
        <begin position="344"/>
        <end position="369"/>
    </location>
</feature>
<accession>A0A9K3D148</accession>
<dbReference type="AlphaFoldDB" id="A0A9K3D148"/>
<organism evidence="2 3">
    <name type="scientific">Kipferlia bialata</name>
    <dbReference type="NCBI Taxonomy" id="797122"/>
    <lineage>
        <taxon>Eukaryota</taxon>
        <taxon>Metamonada</taxon>
        <taxon>Carpediemonas-like organisms</taxon>
        <taxon>Kipferlia</taxon>
    </lineage>
</organism>
<protein>
    <submittedName>
        <fullName evidence="2">Uncharacterized protein</fullName>
    </submittedName>
</protein>
<evidence type="ECO:0000313" key="3">
    <source>
        <dbReference type="Proteomes" id="UP000265618"/>
    </source>
</evidence>
<evidence type="ECO:0000256" key="1">
    <source>
        <dbReference type="SAM" id="MobiDB-lite"/>
    </source>
</evidence>
<feature type="compositionally biased region" description="Polar residues" evidence="1">
    <location>
        <begin position="355"/>
        <end position="369"/>
    </location>
</feature>
<dbReference type="Proteomes" id="UP000265618">
    <property type="component" value="Unassembled WGS sequence"/>
</dbReference>
<name>A0A9K3D148_9EUKA</name>